<dbReference type="NCBIfam" id="NF006511">
    <property type="entry name" value="PRK08951.1"/>
    <property type="match status" value="1"/>
</dbReference>
<dbReference type="GO" id="GO:0005829">
    <property type="term" value="C:cytosol"/>
    <property type="evidence" value="ECO:0007669"/>
    <property type="project" value="TreeGrafter"/>
</dbReference>
<dbReference type="InterPro" id="IPR048357">
    <property type="entry name" value="MSG_insertion"/>
</dbReference>
<proteinExistence type="predicted"/>
<dbReference type="GO" id="GO:0000287">
    <property type="term" value="F:magnesium ion binding"/>
    <property type="evidence" value="ECO:0007669"/>
    <property type="project" value="TreeGrafter"/>
</dbReference>
<dbReference type="GO" id="GO:0009436">
    <property type="term" value="P:glyoxylate catabolic process"/>
    <property type="evidence" value="ECO:0007669"/>
    <property type="project" value="TreeGrafter"/>
</dbReference>
<evidence type="ECO:0000259" key="1">
    <source>
        <dbReference type="Pfam" id="PF20658"/>
    </source>
</evidence>
<name>A0A220USA1_9GAMM</name>
<feature type="domain" description="Malate synthase G alpha-beta insertion" evidence="1">
    <location>
        <begin position="37"/>
        <end position="102"/>
    </location>
</feature>
<dbReference type="AlphaFoldDB" id="A0A220USA1"/>
<organism evidence="2 3">
    <name type="scientific">Shewanella bicestrii</name>
    <dbReference type="NCBI Taxonomy" id="2018305"/>
    <lineage>
        <taxon>Bacteria</taxon>
        <taxon>Pseudomonadati</taxon>
        <taxon>Pseudomonadota</taxon>
        <taxon>Gammaproteobacteria</taxon>
        <taxon>Alteromonadales</taxon>
        <taxon>Shewanellaceae</taxon>
        <taxon>Shewanella</taxon>
    </lineage>
</organism>
<sequence>MNMSIINSHQIQPNLNSFIAEEVLAVAQVNVAEHEKLAQAKQFLDRHFPLDAGSHQDVISYVVYYQHLLAFFADGSHSGLRQTKQFVAFNGTKDAPSAIVLQDQGCHVELCFDRTGMIGARDLANLEDVQIEAPVELATEPTETRSTTSRHWLSLLHAGMPSANDIQDKLFTAKDGGDYSLQRIVNL</sequence>
<dbReference type="PANTHER" id="PTHR42739">
    <property type="entry name" value="MALATE SYNTHASE G"/>
    <property type="match status" value="1"/>
</dbReference>
<dbReference type="GO" id="GO:0006097">
    <property type="term" value="P:glyoxylate cycle"/>
    <property type="evidence" value="ECO:0007669"/>
    <property type="project" value="InterPro"/>
</dbReference>
<dbReference type="Proteomes" id="UP000198367">
    <property type="component" value="Chromosome"/>
</dbReference>
<evidence type="ECO:0000313" key="3">
    <source>
        <dbReference type="Proteomes" id="UP000198367"/>
    </source>
</evidence>
<dbReference type="KEGG" id="sbj:CF168_20480"/>
<protein>
    <submittedName>
        <fullName evidence="2">Malate synthase</fullName>
    </submittedName>
</protein>
<dbReference type="RefSeq" id="WP_089068830.1">
    <property type="nucleotide sequence ID" value="NZ_CP022358.1"/>
</dbReference>
<dbReference type="SUPFAM" id="SSF51645">
    <property type="entry name" value="Malate synthase G"/>
    <property type="match status" value="1"/>
</dbReference>
<dbReference type="Pfam" id="PF20658">
    <property type="entry name" value="MSG_insertion"/>
    <property type="match status" value="1"/>
</dbReference>
<dbReference type="InterPro" id="IPR006253">
    <property type="entry name" value="Malate_synthG"/>
</dbReference>
<dbReference type="PANTHER" id="PTHR42739:SF1">
    <property type="entry name" value="MALATE SYNTHASE G"/>
    <property type="match status" value="1"/>
</dbReference>
<dbReference type="InterPro" id="IPR011076">
    <property type="entry name" value="Malate_synth_sf"/>
</dbReference>
<dbReference type="Gene3D" id="2.170.170.11">
    <property type="entry name" value="Malate synthase G - maily-beta sub-domain"/>
    <property type="match status" value="1"/>
</dbReference>
<dbReference type="GO" id="GO:0004474">
    <property type="term" value="F:malate synthase activity"/>
    <property type="evidence" value="ECO:0007669"/>
    <property type="project" value="InterPro"/>
</dbReference>
<dbReference type="EMBL" id="CP022358">
    <property type="protein sequence ID" value="ASK71064.1"/>
    <property type="molecule type" value="Genomic_DNA"/>
</dbReference>
<reference evidence="2 3" key="1">
    <citation type="submission" date="2017-07" db="EMBL/GenBank/DDBJ databases">
        <title>Phenotypical and genomic characterization of a clinical isolate of Shewanella bicestrii sp. nov. producing an extended-spectrum beta-lactamase and a new oxacillinase variant.</title>
        <authorList>
            <person name="Jousset A.B."/>
            <person name="Bonnin R.A."/>
            <person name="Girlich D."/>
            <person name="Dabos L."/>
            <person name="Potron A."/>
            <person name="Dortet L."/>
            <person name="Glaser P."/>
            <person name="Naas T."/>
        </authorList>
    </citation>
    <scope>NUCLEOTIDE SEQUENCE [LARGE SCALE GENOMIC DNA]</scope>
    <source>
        <strain evidence="2 3">JAB-1</strain>
    </source>
</reference>
<evidence type="ECO:0000313" key="2">
    <source>
        <dbReference type="EMBL" id="ASK71064.1"/>
    </source>
</evidence>
<accession>A0A220USA1</accession>
<gene>
    <name evidence="2" type="ORF">CF168_20480</name>
</gene>
<keyword evidence="3" id="KW-1185">Reference proteome</keyword>
<dbReference type="FunFam" id="2.170.170.11:FF:000001">
    <property type="entry name" value="Malate synthase"/>
    <property type="match status" value="1"/>
</dbReference>